<dbReference type="AlphaFoldDB" id="A0AA35PBE8"/>
<dbReference type="EMBL" id="OX395131">
    <property type="protein sequence ID" value="CAI5778567.1"/>
    <property type="molecule type" value="Genomic_DNA"/>
</dbReference>
<dbReference type="Proteomes" id="UP001178461">
    <property type="component" value="Chromosome 6"/>
</dbReference>
<feature type="chain" id="PRO_5041305933" description="Secreted protein" evidence="1">
    <location>
        <begin position="21"/>
        <end position="99"/>
    </location>
</feature>
<evidence type="ECO:0000313" key="2">
    <source>
        <dbReference type="EMBL" id="CAI5778567.1"/>
    </source>
</evidence>
<sequence>MAPSAAELLLFFVQPGVFQASPAALTPWFLTHASKDNPDRPSYQPRAAPTSPIALDSGQYISGMRPVFLFSKYDFRGVELSGPWLLHWPEGTCTTSLSW</sequence>
<keyword evidence="3" id="KW-1185">Reference proteome</keyword>
<accession>A0AA35PBE8</accession>
<name>A0AA35PBE8_9SAUR</name>
<reference evidence="2" key="1">
    <citation type="submission" date="2022-12" db="EMBL/GenBank/DDBJ databases">
        <authorList>
            <person name="Alioto T."/>
            <person name="Alioto T."/>
            <person name="Gomez Garrido J."/>
        </authorList>
    </citation>
    <scope>NUCLEOTIDE SEQUENCE</scope>
</reference>
<feature type="signal peptide" evidence="1">
    <location>
        <begin position="1"/>
        <end position="20"/>
    </location>
</feature>
<proteinExistence type="predicted"/>
<keyword evidence="1" id="KW-0732">Signal</keyword>
<evidence type="ECO:0000256" key="1">
    <source>
        <dbReference type="SAM" id="SignalP"/>
    </source>
</evidence>
<evidence type="ECO:0008006" key="4">
    <source>
        <dbReference type="Google" id="ProtNLM"/>
    </source>
</evidence>
<evidence type="ECO:0000313" key="3">
    <source>
        <dbReference type="Proteomes" id="UP001178461"/>
    </source>
</evidence>
<protein>
    <recommendedName>
        <fullName evidence="4">Secreted protein</fullName>
    </recommendedName>
</protein>
<gene>
    <name evidence="2" type="ORF">PODLI_1B024673</name>
</gene>
<organism evidence="2 3">
    <name type="scientific">Podarcis lilfordi</name>
    <name type="common">Lilford's wall lizard</name>
    <dbReference type="NCBI Taxonomy" id="74358"/>
    <lineage>
        <taxon>Eukaryota</taxon>
        <taxon>Metazoa</taxon>
        <taxon>Chordata</taxon>
        <taxon>Craniata</taxon>
        <taxon>Vertebrata</taxon>
        <taxon>Euteleostomi</taxon>
        <taxon>Lepidosauria</taxon>
        <taxon>Squamata</taxon>
        <taxon>Bifurcata</taxon>
        <taxon>Unidentata</taxon>
        <taxon>Episquamata</taxon>
        <taxon>Laterata</taxon>
        <taxon>Lacertibaenia</taxon>
        <taxon>Lacertidae</taxon>
        <taxon>Podarcis</taxon>
    </lineage>
</organism>